<evidence type="ECO:0000313" key="8">
    <source>
        <dbReference type="Proteomes" id="UP000294656"/>
    </source>
</evidence>
<feature type="transmembrane region" description="Helical" evidence="5">
    <location>
        <begin position="90"/>
        <end position="110"/>
    </location>
</feature>
<feature type="transmembrane region" description="Helical" evidence="5">
    <location>
        <begin position="54"/>
        <end position="83"/>
    </location>
</feature>
<dbReference type="Proteomes" id="UP000294656">
    <property type="component" value="Unassembled WGS sequence"/>
</dbReference>
<name>A0A4R6MCQ8_9GAMM</name>
<sequence length="254" mass="27151">MSFTTLRLVSGAAVLVVLLTLLNNRETVGCFEIQEFRTEWFTPLSLLVYAAGFSYAYVSLPAGMGALLLFGAVQFSMICYGLYSGERLNTIQWIGLLVAVVGVLVLFLPGATAPSLWGSVLMVTAGIGWAFYTVRGKGASKPVRATGSHFVKASVISLLISIVLSSEIRWDGAGALYAVLAGGVTSGLGYALWYFVLPSIKVATAATLQLSVPVIAIIMGLLFLEEQATLHLFLSCITILGGIFLYIFSGMRTR</sequence>
<keyword evidence="3 5" id="KW-1133">Transmembrane helix</keyword>
<dbReference type="Pfam" id="PF00892">
    <property type="entry name" value="EamA"/>
    <property type="match status" value="1"/>
</dbReference>
<proteinExistence type="predicted"/>
<dbReference type="InterPro" id="IPR050638">
    <property type="entry name" value="AA-Vitamin_Transporters"/>
</dbReference>
<gene>
    <name evidence="7" type="ORF">DFP79_0420</name>
</gene>
<dbReference type="PANTHER" id="PTHR32322">
    <property type="entry name" value="INNER MEMBRANE TRANSPORTER"/>
    <property type="match status" value="1"/>
</dbReference>
<comment type="subcellular location">
    <subcellularLocation>
        <location evidence="1">Membrane</location>
        <topology evidence="1">Multi-pass membrane protein</topology>
    </subcellularLocation>
</comment>
<evidence type="ECO:0000256" key="4">
    <source>
        <dbReference type="ARBA" id="ARBA00023136"/>
    </source>
</evidence>
<dbReference type="SUPFAM" id="SSF103481">
    <property type="entry name" value="Multidrug resistance efflux transporter EmrE"/>
    <property type="match status" value="2"/>
</dbReference>
<feature type="transmembrane region" description="Helical" evidence="5">
    <location>
        <begin position="202"/>
        <end position="224"/>
    </location>
</feature>
<reference evidence="7 8" key="1">
    <citation type="submission" date="2019-03" db="EMBL/GenBank/DDBJ databases">
        <title>Genomic Encyclopedia of Type Strains, Phase III (KMG-III): the genomes of soil and plant-associated and newly described type strains.</title>
        <authorList>
            <person name="Whitman W."/>
        </authorList>
    </citation>
    <scope>NUCLEOTIDE SEQUENCE [LARGE SCALE GENOMIC DNA]</scope>
    <source>
        <strain evidence="7 8">CECT 7378</strain>
    </source>
</reference>
<evidence type="ECO:0000313" key="7">
    <source>
        <dbReference type="EMBL" id="TDO99438.1"/>
    </source>
</evidence>
<protein>
    <submittedName>
        <fullName evidence="7">Threonine/homoserine efflux transporter RhtA</fullName>
    </submittedName>
</protein>
<evidence type="ECO:0000259" key="6">
    <source>
        <dbReference type="Pfam" id="PF00892"/>
    </source>
</evidence>
<evidence type="ECO:0000256" key="3">
    <source>
        <dbReference type="ARBA" id="ARBA00022989"/>
    </source>
</evidence>
<accession>A0A4R6MCQ8</accession>
<dbReference type="AlphaFoldDB" id="A0A4R6MCQ8"/>
<feature type="transmembrane region" description="Helical" evidence="5">
    <location>
        <begin position="230"/>
        <end position="248"/>
    </location>
</feature>
<evidence type="ECO:0000256" key="2">
    <source>
        <dbReference type="ARBA" id="ARBA00022692"/>
    </source>
</evidence>
<keyword evidence="4 5" id="KW-0472">Membrane</keyword>
<dbReference type="InterPro" id="IPR037185">
    <property type="entry name" value="EmrE-like"/>
</dbReference>
<keyword evidence="8" id="KW-1185">Reference proteome</keyword>
<feature type="transmembrane region" description="Helical" evidence="5">
    <location>
        <begin position="146"/>
        <end position="164"/>
    </location>
</feature>
<dbReference type="PANTHER" id="PTHR32322:SF9">
    <property type="entry name" value="AMINO-ACID METABOLITE EFFLUX PUMP-RELATED"/>
    <property type="match status" value="1"/>
</dbReference>
<comment type="caution">
    <text evidence="7">The sequence shown here is derived from an EMBL/GenBank/DDBJ whole genome shotgun (WGS) entry which is preliminary data.</text>
</comment>
<feature type="domain" description="EamA" evidence="6">
    <location>
        <begin position="117"/>
        <end position="247"/>
    </location>
</feature>
<organism evidence="7 8">
    <name type="scientific">Marinomonas balearica</name>
    <dbReference type="NCBI Taxonomy" id="491947"/>
    <lineage>
        <taxon>Bacteria</taxon>
        <taxon>Pseudomonadati</taxon>
        <taxon>Pseudomonadota</taxon>
        <taxon>Gammaproteobacteria</taxon>
        <taxon>Oceanospirillales</taxon>
        <taxon>Oceanospirillaceae</taxon>
        <taxon>Marinomonas</taxon>
    </lineage>
</organism>
<dbReference type="EMBL" id="SNXC01000009">
    <property type="protein sequence ID" value="TDO99438.1"/>
    <property type="molecule type" value="Genomic_DNA"/>
</dbReference>
<feature type="transmembrane region" description="Helical" evidence="5">
    <location>
        <begin position="176"/>
        <end position="195"/>
    </location>
</feature>
<evidence type="ECO:0000256" key="1">
    <source>
        <dbReference type="ARBA" id="ARBA00004141"/>
    </source>
</evidence>
<dbReference type="GO" id="GO:0016020">
    <property type="term" value="C:membrane"/>
    <property type="evidence" value="ECO:0007669"/>
    <property type="project" value="UniProtKB-SubCell"/>
</dbReference>
<evidence type="ECO:0000256" key="5">
    <source>
        <dbReference type="SAM" id="Phobius"/>
    </source>
</evidence>
<dbReference type="InterPro" id="IPR000620">
    <property type="entry name" value="EamA_dom"/>
</dbReference>
<feature type="transmembrane region" description="Helical" evidence="5">
    <location>
        <begin position="116"/>
        <end position="134"/>
    </location>
</feature>
<keyword evidence="2 5" id="KW-0812">Transmembrane</keyword>